<dbReference type="VEuPathDB" id="FungiDB:KRP22_4644"/>
<feature type="region of interest" description="Disordered" evidence="1">
    <location>
        <begin position="1117"/>
        <end position="1147"/>
    </location>
</feature>
<feature type="region of interest" description="Disordered" evidence="1">
    <location>
        <begin position="752"/>
        <end position="772"/>
    </location>
</feature>
<name>H3HEC8_PHYRM</name>
<feature type="compositionally biased region" description="Basic and acidic residues" evidence="1">
    <location>
        <begin position="1208"/>
        <end position="1220"/>
    </location>
</feature>
<dbReference type="VEuPathDB" id="FungiDB:KRP23_13934"/>
<dbReference type="AlphaFoldDB" id="H3HEC8"/>
<dbReference type="VEuPathDB" id="FungiDB:KRP23_13936"/>
<dbReference type="InParanoid" id="H3HEC8"/>
<dbReference type="Proteomes" id="UP000005238">
    <property type="component" value="Unassembled WGS sequence"/>
</dbReference>
<feature type="region of interest" description="Disordered" evidence="1">
    <location>
        <begin position="1"/>
        <end position="37"/>
    </location>
</feature>
<dbReference type="EnsemblProtists" id="Phyra97025">
    <property type="protein sequence ID" value="Phyra97025"/>
    <property type="gene ID" value="Phyra97025"/>
</dbReference>
<dbReference type="OMA" id="NDGEDWD"/>
<feature type="region of interest" description="Disordered" evidence="1">
    <location>
        <begin position="1163"/>
        <end position="1220"/>
    </location>
</feature>
<dbReference type="eggNOG" id="ENOG502SJE3">
    <property type="taxonomic scope" value="Eukaryota"/>
</dbReference>
<protein>
    <submittedName>
        <fullName evidence="2">Uncharacterized protein</fullName>
    </submittedName>
</protein>
<proteinExistence type="predicted"/>
<feature type="compositionally biased region" description="Basic residues" evidence="1">
    <location>
        <begin position="15"/>
        <end position="25"/>
    </location>
</feature>
<accession>H3HEC8</accession>
<evidence type="ECO:0000313" key="3">
    <source>
        <dbReference type="Proteomes" id="UP000005238"/>
    </source>
</evidence>
<dbReference type="HOGENOM" id="CLU_008369_0_0_1"/>
<reference evidence="3" key="1">
    <citation type="journal article" date="2006" name="Science">
        <title>Phytophthora genome sequences uncover evolutionary origins and mechanisms of pathogenesis.</title>
        <authorList>
            <person name="Tyler B.M."/>
            <person name="Tripathy S."/>
            <person name="Zhang X."/>
            <person name="Dehal P."/>
            <person name="Jiang R.H."/>
            <person name="Aerts A."/>
            <person name="Arredondo F.D."/>
            <person name="Baxter L."/>
            <person name="Bensasson D."/>
            <person name="Beynon J.L."/>
            <person name="Chapman J."/>
            <person name="Damasceno C.M."/>
            <person name="Dorrance A.E."/>
            <person name="Dou D."/>
            <person name="Dickerman A.W."/>
            <person name="Dubchak I.L."/>
            <person name="Garbelotto M."/>
            <person name="Gijzen M."/>
            <person name="Gordon S.G."/>
            <person name="Govers F."/>
            <person name="Grunwald N.J."/>
            <person name="Huang W."/>
            <person name="Ivors K.L."/>
            <person name="Jones R.W."/>
            <person name="Kamoun S."/>
            <person name="Krampis K."/>
            <person name="Lamour K.H."/>
            <person name="Lee M.K."/>
            <person name="McDonald W.H."/>
            <person name="Medina M."/>
            <person name="Meijer H.J."/>
            <person name="Nordberg E.K."/>
            <person name="Maclean D.J."/>
            <person name="Ospina-Giraldo M.D."/>
            <person name="Morris P.F."/>
            <person name="Phuntumart V."/>
            <person name="Putnam N.H."/>
            <person name="Rash S."/>
            <person name="Rose J.K."/>
            <person name="Sakihama Y."/>
            <person name="Salamov A.A."/>
            <person name="Savidor A."/>
            <person name="Scheuring C.F."/>
            <person name="Smith B.M."/>
            <person name="Sobral B.W."/>
            <person name="Terry A."/>
            <person name="Torto-Alalibo T.A."/>
            <person name="Win J."/>
            <person name="Xu Z."/>
            <person name="Zhang H."/>
            <person name="Grigoriev I.V."/>
            <person name="Rokhsar D.S."/>
            <person name="Boore J.L."/>
        </authorList>
    </citation>
    <scope>NUCLEOTIDE SEQUENCE [LARGE SCALE GENOMIC DNA]</scope>
    <source>
        <strain evidence="3">Pr102</strain>
    </source>
</reference>
<evidence type="ECO:0000256" key="1">
    <source>
        <dbReference type="SAM" id="MobiDB-lite"/>
    </source>
</evidence>
<sequence length="1220" mass="140419">MESEDSSDERNSNAAKRKHAKRKKVPTYYRRKEEMDRLEEERKQLELQVQELAKRADVLRPREALQRRQQTNKMLREMLHAQRRVFAGASSIMSHHFREKSAGPFDTPTKLSKDPVKRKLALMEMRAQRLSCAYEFMMEMVRYMDVTLDFCEQRKFVAVNGDICSERFEIVPLPEARSVKRVFDTVEAFVANMEISMSEVDGDITIRENDEPQFSRIQPVAQHRFVTTIANIVQMDTNNAAFAEYRPAGPENDEIGFSINDPIDEDELYPYKPATRVRQDVTVIISVSQHSDKDGKPLIVFSRWWSLRLRKSHIHVPKFVAERIRNGLESVSASMLAAAERADIGQLELYVKRTENSNEREELERRQESNQALREVLHNQILPARCPWCRRLRAAKTKRPSKKPRKEDPKSLHTRTYYRRKEEKEVLEREVQGLKLQLQHLARRGVGEIRRDALAVKMRRNKELRDAIQGQRIVFANTESFTSEFLRAYDHSRYEPVIRLGTDPRERYNSLLSMKQQRLEEAVYFLSERSRQMAMDTEYTDLQRFQSANGDVCLVRFDIKPLPSARDVVQAFEGVLKFSYNLEISISDLVGDLTIRENDGEDWDSSVAQHRLVTTVHRGVQVDTNNVTFTQYWGDGSGPRMDRAVGSEVGIAVCNYVDEDALYPYRESTRVRQDITFFVVVTKYPRHLSGRDEGEEDVVVATRWTCLRLRKPSFPLDNATASHIRDGMEQVGQDMFAAINHSVDGQSLVMHASTPTPGRQPPLPSSSNSAWTPPPLQLANLPKAAKSKRHKELNPALLSRTYYRRKEEKDMLEKKLQGLNIQLQHLTRRGDSQDEREEVAAQLKQNQDLRDSIRGQRIVFANTQSIISEFLRAGDHSRYEPVIRLSTDPRERYNTLLSMKQQRLHEAVYFLSERARFMAMDKEFTDLQRFQSDNGDVCLARFDIKPLPKAQSVRQAFDGVLKFSYNLEISISDLVGDLTIRENDGEDWDSSVAQHRLVTTVHRGVQVDTNNVTFTQYWGDGSGPHMDRAVGHEVGIAVCNYVDEDASYPYHVETRVRQDMTFHVLVASAASEAQDDMVVALRWTCLRLRKPPFPLDDDIASHIRDGMERVVQSMFTTIRHSVHGPRSPRDMLQTPDREASAPSSPASAHALLSLMQSVAPPLWKDEVASPTDKTADGTPKVAAKTKKQKAKSIEEPKPKKPRKRTYYMRKEELAVLSKDR</sequence>
<feature type="compositionally biased region" description="Basic residues" evidence="1">
    <location>
        <begin position="395"/>
        <end position="404"/>
    </location>
</feature>
<dbReference type="VEuPathDB" id="FungiDB:KRP22_4622"/>
<reference evidence="2" key="2">
    <citation type="submission" date="2015-06" db="UniProtKB">
        <authorList>
            <consortium name="EnsemblProtists"/>
        </authorList>
    </citation>
    <scope>IDENTIFICATION</scope>
    <source>
        <strain evidence="2">Pr102</strain>
    </source>
</reference>
<dbReference type="EMBL" id="DS566130">
    <property type="status" value="NOT_ANNOTATED_CDS"/>
    <property type="molecule type" value="Genomic_DNA"/>
</dbReference>
<evidence type="ECO:0000313" key="2">
    <source>
        <dbReference type="EnsemblProtists" id="Phyra97025"/>
    </source>
</evidence>
<organism evidence="2 3">
    <name type="scientific">Phytophthora ramorum</name>
    <name type="common">Sudden oak death agent</name>
    <dbReference type="NCBI Taxonomy" id="164328"/>
    <lineage>
        <taxon>Eukaryota</taxon>
        <taxon>Sar</taxon>
        <taxon>Stramenopiles</taxon>
        <taxon>Oomycota</taxon>
        <taxon>Peronosporomycetes</taxon>
        <taxon>Peronosporales</taxon>
        <taxon>Peronosporaceae</taxon>
        <taxon>Phytophthora</taxon>
    </lineage>
</organism>
<feature type="region of interest" description="Disordered" evidence="1">
    <location>
        <begin position="395"/>
        <end position="417"/>
    </location>
</feature>
<dbReference type="VEuPathDB" id="FungiDB:KRP23_13935"/>
<dbReference type="VEuPathDB" id="FungiDB:KRP23_13933"/>
<keyword evidence="3" id="KW-1185">Reference proteome</keyword>
<dbReference type="VEuPathDB" id="FungiDB:KRP22_4643"/>